<evidence type="ECO:0000313" key="2">
    <source>
        <dbReference type="Proteomes" id="UP000270144"/>
    </source>
</evidence>
<sequence length="191" mass="22353">MEYKNISPYFIIIIFGLQHGWANIIDNKLLILMKSCAYDITEYHYECNNGVLPLKAVGVNPRYQADPLKQCVKLHNNENEVMREFYNLPFIRNKNEVLIDGFAIGTINEVNNTCHGIPHLYNREFIRSYLLRVEVKITLNHSVIGIKNDSQGTDFSTHENIYPQLPSHCRYEVYSCLDTTDQIVYYWDKIL</sequence>
<keyword evidence="2" id="KW-1185">Reference proteome</keyword>
<dbReference type="GeneID" id="40526503"/>
<dbReference type="KEGG" id="vg:40526503"/>
<reference evidence="1 2" key="1">
    <citation type="journal article" date="2016" name="Virus Evol.">
        <title>The evolution, diversity and host associations of rhabdoviruses.</title>
        <authorList>
            <person name="Longdon B."/>
            <person name="Murray G.G.R."/>
            <person name="Palmer W.J."/>
            <person name="Day J.P."/>
            <person name="Parker D.J."/>
            <person name="Welch J.J."/>
            <person name="Obbard D.J."/>
            <person name="Jiggins F.M."/>
        </authorList>
    </citation>
    <scope>NUCLEOTIDE SEQUENCE [LARGE SCALE GENOMIC DNA]</scope>
</reference>
<evidence type="ECO:0000313" key="1">
    <source>
        <dbReference type="EMBL" id="AMK09258.1"/>
    </source>
</evidence>
<accession>A0A140D8N4</accession>
<dbReference type="RefSeq" id="YP_009666280.1">
    <property type="nucleotide sequence ID" value="NC_043484.1"/>
</dbReference>
<name>A0A140D8N4_9MONO</name>
<dbReference type="EMBL" id="KR822819">
    <property type="protein sequence ID" value="AMK09258.1"/>
    <property type="molecule type" value="Viral_cRNA"/>
</dbReference>
<protein>
    <submittedName>
        <fullName evidence="1">ORF3</fullName>
    </submittedName>
</protein>
<proteinExistence type="predicted"/>
<organism evidence="1 2">
    <name type="scientific">Drosophila unispina virus 1</name>
    <dbReference type="NCBI Taxonomy" id="1802951"/>
    <lineage>
        <taxon>Viruses</taxon>
        <taxon>Riboviria</taxon>
        <taxon>Orthornavirae</taxon>
        <taxon>Negarnaviricota</taxon>
        <taxon>Haploviricotina</taxon>
        <taxon>Monjiviricetes</taxon>
        <taxon>Mononegavirales</taxon>
        <taxon>Xinmoviridae</taxon>
        <taxon>Drunivirus</taxon>
        <taxon>Drunivirus chambonense</taxon>
    </lineage>
</organism>
<dbReference type="Proteomes" id="UP000270144">
    <property type="component" value="Segment"/>
</dbReference>